<dbReference type="PANTHER" id="PTHR48107">
    <property type="entry name" value="NADPH-DEPENDENT ALDEHYDE REDUCTASE-LIKE PROTEIN, CHLOROPLASTIC-RELATED"/>
    <property type="match status" value="1"/>
</dbReference>
<dbReference type="EMBL" id="JADNRY010000073">
    <property type="protein sequence ID" value="KAF9067447.1"/>
    <property type="molecule type" value="Genomic_DNA"/>
</dbReference>
<evidence type="ECO:0000313" key="3">
    <source>
        <dbReference type="EMBL" id="KAF9067447.1"/>
    </source>
</evidence>
<dbReference type="SUPFAM" id="SSF51735">
    <property type="entry name" value="NAD(P)-binding Rossmann-fold domains"/>
    <property type="match status" value="1"/>
</dbReference>
<comment type="caution">
    <text evidence="3">The sequence shown here is derived from an EMBL/GenBank/DDBJ whole genome shotgun (WGS) entry which is preliminary data.</text>
</comment>
<protein>
    <submittedName>
        <fullName evidence="3">NAD-P-binding protein</fullName>
    </submittedName>
</protein>
<keyword evidence="4" id="KW-1185">Reference proteome</keyword>
<dbReference type="PRINTS" id="PR00081">
    <property type="entry name" value="GDHRDH"/>
</dbReference>
<dbReference type="InterPro" id="IPR036291">
    <property type="entry name" value="NAD(P)-bd_dom_sf"/>
</dbReference>
<reference evidence="3" key="1">
    <citation type="submission" date="2020-11" db="EMBL/GenBank/DDBJ databases">
        <authorList>
            <consortium name="DOE Joint Genome Institute"/>
            <person name="Ahrendt S."/>
            <person name="Riley R."/>
            <person name="Andreopoulos W."/>
            <person name="Labutti K."/>
            <person name="Pangilinan J."/>
            <person name="Ruiz-Duenas F.J."/>
            <person name="Barrasa J.M."/>
            <person name="Sanchez-Garcia M."/>
            <person name="Camarero S."/>
            <person name="Miyauchi S."/>
            <person name="Serrano A."/>
            <person name="Linde D."/>
            <person name="Babiker R."/>
            <person name="Drula E."/>
            <person name="Ayuso-Fernandez I."/>
            <person name="Pacheco R."/>
            <person name="Padilla G."/>
            <person name="Ferreira P."/>
            <person name="Barriuso J."/>
            <person name="Kellner H."/>
            <person name="Castanera R."/>
            <person name="Alfaro M."/>
            <person name="Ramirez L."/>
            <person name="Pisabarro A.G."/>
            <person name="Kuo A."/>
            <person name="Tritt A."/>
            <person name="Lipzen A."/>
            <person name="He G."/>
            <person name="Yan M."/>
            <person name="Ng V."/>
            <person name="Cullen D."/>
            <person name="Martin F."/>
            <person name="Rosso M.-N."/>
            <person name="Henrissat B."/>
            <person name="Hibbett D."/>
            <person name="Martinez A.T."/>
            <person name="Grigoriev I.V."/>
        </authorList>
    </citation>
    <scope>NUCLEOTIDE SEQUENCE</scope>
    <source>
        <strain evidence="3">AH 40177</strain>
    </source>
</reference>
<evidence type="ECO:0000256" key="1">
    <source>
        <dbReference type="ARBA" id="ARBA00006484"/>
    </source>
</evidence>
<keyword evidence="2" id="KW-0560">Oxidoreductase</keyword>
<name>A0A9P5PQN0_9AGAR</name>
<evidence type="ECO:0000256" key="2">
    <source>
        <dbReference type="ARBA" id="ARBA00023002"/>
    </source>
</evidence>
<dbReference type="GO" id="GO:0016614">
    <property type="term" value="F:oxidoreductase activity, acting on CH-OH group of donors"/>
    <property type="evidence" value="ECO:0007669"/>
    <property type="project" value="UniProtKB-ARBA"/>
</dbReference>
<dbReference type="PANTHER" id="PTHR48107:SF7">
    <property type="entry name" value="RE15974P"/>
    <property type="match status" value="1"/>
</dbReference>
<evidence type="ECO:0000313" key="4">
    <source>
        <dbReference type="Proteomes" id="UP000772434"/>
    </source>
</evidence>
<dbReference type="InterPro" id="IPR002347">
    <property type="entry name" value="SDR_fam"/>
</dbReference>
<dbReference type="Proteomes" id="UP000772434">
    <property type="component" value="Unassembled WGS sequence"/>
</dbReference>
<dbReference type="AlphaFoldDB" id="A0A9P5PQN0"/>
<gene>
    <name evidence="3" type="ORF">BDP27DRAFT_1393045</name>
</gene>
<organism evidence="3 4">
    <name type="scientific">Rhodocollybia butyracea</name>
    <dbReference type="NCBI Taxonomy" id="206335"/>
    <lineage>
        <taxon>Eukaryota</taxon>
        <taxon>Fungi</taxon>
        <taxon>Dikarya</taxon>
        <taxon>Basidiomycota</taxon>
        <taxon>Agaricomycotina</taxon>
        <taxon>Agaricomycetes</taxon>
        <taxon>Agaricomycetidae</taxon>
        <taxon>Agaricales</taxon>
        <taxon>Marasmiineae</taxon>
        <taxon>Omphalotaceae</taxon>
        <taxon>Rhodocollybia</taxon>
    </lineage>
</organism>
<dbReference type="OrthoDB" id="5327538at2759"/>
<dbReference type="Pfam" id="PF13561">
    <property type="entry name" value="adh_short_C2"/>
    <property type="match status" value="1"/>
</dbReference>
<proteinExistence type="inferred from homology"/>
<dbReference type="Gene3D" id="3.40.50.720">
    <property type="entry name" value="NAD(P)-binding Rossmann-like Domain"/>
    <property type="match status" value="1"/>
</dbReference>
<comment type="similarity">
    <text evidence="1">Belongs to the short-chain dehydrogenases/reductases (SDR) family.</text>
</comment>
<accession>A0A9P5PQN0</accession>
<sequence length="258" mass="26707">MSSALSTSLTGKVAVVTGGSRGIGAAIAFRLAEEGAKVVVNYLSNAQAADDVVRRIKSSGKGDAVAIQADASTISDSQALIDATIKNFGKLDILILNAGVVHDAALAAIDEDGFNRQINLGMKGPLFMTQAAVKHLPSGGRIIFAGSSATSFTGLGAPYLLHVMTKGAIQQMVRILAKDLGAQGITVNAVAPGPTDTDFFNDFAKDKPQIYTDMVCSMNPNNRFGHAEDIAPMVAFIASPAAQWVNGQNLGVNGGFVV</sequence>
<dbReference type="FunFam" id="3.40.50.720:FF:000084">
    <property type="entry name" value="Short-chain dehydrogenase reductase"/>
    <property type="match status" value="1"/>
</dbReference>